<dbReference type="HOGENOM" id="CLU_1113962_0_0_11"/>
<feature type="region of interest" description="Disordered" evidence="1">
    <location>
        <begin position="1"/>
        <end position="220"/>
    </location>
</feature>
<name>C7M091_ACIFD</name>
<evidence type="ECO:0000313" key="2">
    <source>
        <dbReference type="EMBL" id="ACU54399.1"/>
    </source>
</evidence>
<gene>
    <name evidence="2" type="ordered locus">Afer_1476</name>
</gene>
<dbReference type="AlphaFoldDB" id="C7M091"/>
<evidence type="ECO:0000256" key="1">
    <source>
        <dbReference type="SAM" id="MobiDB-lite"/>
    </source>
</evidence>
<evidence type="ECO:0000313" key="3">
    <source>
        <dbReference type="Proteomes" id="UP000000771"/>
    </source>
</evidence>
<feature type="compositionally biased region" description="Polar residues" evidence="1">
    <location>
        <begin position="16"/>
        <end position="25"/>
    </location>
</feature>
<dbReference type="Proteomes" id="UP000000771">
    <property type="component" value="Chromosome"/>
</dbReference>
<reference evidence="2 3" key="1">
    <citation type="journal article" date="2009" name="Stand. Genomic Sci.">
        <title>Complete genome sequence of Acidimicrobium ferrooxidans type strain (ICP).</title>
        <authorList>
            <person name="Clum A."/>
            <person name="Nolan M."/>
            <person name="Lang E."/>
            <person name="Glavina Del Rio T."/>
            <person name="Tice H."/>
            <person name="Copeland A."/>
            <person name="Cheng J.F."/>
            <person name="Lucas S."/>
            <person name="Chen F."/>
            <person name="Bruce D."/>
            <person name="Goodwin L."/>
            <person name="Pitluck S."/>
            <person name="Ivanova N."/>
            <person name="Mavrommatis K."/>
            <person name="Mikhailova N."/>
            <person name="Pati A."/>
            <person name="Chen A."/>
            <person name="Palaniappan K."/>
            <person name="Goker M."/>
            <person name="Spring S."/>
            <person name="Land M."/>
            <person name="Hauser L."/>
            <person name="Chang Y.J."/>
            <person name="Jeffries C.C."/>
            <person name="Chain P."/>
            <person name="Bristow J."/>
            <person name="Eisen J.A."/>
            <person name="Markowitz V."/>
            <person name="Hugenholtz P."/>
            <person name="Kyrpides N.C."/>
            <person name="Klenk H.P."/>
            <person name="Lapidus A."/>
        </authorList>
    </citation>
    <scope>NUCLEOTIDE SEQUENCE [LARGE SCALE GENOMIC DNA]</scope>
    <source>
        <strain evidence="3">DSM 10331 / JCM 15462 / NBRC 103882 / ICP</strain>
    </source>
</reference>
<protein>
    <submittedName>
        <fullName evidence="2">Uncharacterized protein</fullName>
    </submittedName>
</protein>
<feature type="compositionally biased region" description="Low complexity" evidence="1">
    <location>
        <begin position="144"/>
        <end position="155"/>
    </location>
</feature>
<dbReference type="STRING" id="525909.Afer_1476"/>
<feature type="compositionally biased region" description="Basic and acidic residues" evidence="1">
    <location>
        <begin position="162"/>
        <end position="194"/>
    </location>
</feature>
<organism evidence="2 3">
    <name type="scientific">Acidimicrobium ferrooxidans (strain DSM 10331 / JCM 15462 / NBRC 103882 / ICP)</name>
    <dbReference type="NCBI Taxonomy" id="525909"/>
    <lineage>
        <taxon>Bacteria</taxon>
        <taxon>Bacillati</taxon>
        <taxon>Actinomycetota</taxon>
        <taxon>Acidimicrobiia</taxon>
        <taxon>Acidimicrobiales</taxon>
        <taxon>Acidimicrobiaceae</taxon>
        <taxon>Acidimicrobium</taxon>
    </lineage>
</organism>
<sequence length="249" mass="27556">MRYCPHPHHTEDQLPTRWSVSSSGSGDWPTDRRRTATTHGTHTRSSSREERSRALALSPSVGTTDAGRCVEPSRRSSTDGALWCEAIHSSHAPSGRGEPSLSRAPRAQTIDRPSRHRSAPHQRGSLSFRSSALEDLASQSSGDEAPATEPTAAEAIVNASRAARERYNPMATRRPDEASARAKEQRLRVKDRATRAHGRWGQTAPRPDSAPDRRAPARGVASLQVELRTDRRTRITVHRLANRWLLPRP</sequence>
<dbReference type="KEGG" id="afo:Afer_1476"/>
<dbReference type="EMBL" id="CP001631">
    <property type="protein sequence ID" value="ACU54399.1"/>
    <property type="molecule type" value="Genomic_DNA"/>
</dbReference>
<proteinExistence type="predicted"/>
<accession>C7M091</accession>
<keyword evidence="3" id="KW-1185">Reference proteome</keyword>